<keyword evidence="9 10" id="KW-0472">Membrane</keyword>
<dbReference type="RefSeq" id="WP_256130960.1">
    <property type="nucleotide sequence ID" value="NZ_JANFXK010000002.1"/>
</dbReference>
<feature type="domain" description="DAC" evidence="11">
    <location>
        <begin position="84"/>
        <end position="246"/>
    </location>
</feature>
<evidence type="ECO:0000256" key="8">
    <source>
        <dbReference type="ARBA" id="ARBA00022989"/>
    </source>
</evidence>
<dbReference type="PROSITE" id="PS51794">
    <property type="entry name" value="DAC"/>
    <property type="match status" value="1"/>
</dbReference>
<dbReference type="EC" id="2.7.7.85" evidence="10"/>
<sequence>MQDFFRNVVSGVGITDIIDILIVAFIIYKILGFIRETRAEQLVKGLLVLVIATFLSDQLNLYTLNWILRGTMTLGLVALVIVFQPELRRGLEYLGRTKLVRPGGFGQLDKEKAKHVTTEFIRAIEGFSKDRVGALIVLERETALTDMAESGTVIDAEISSELLGNIFYEGSPLHDGAVIIRSDRIFAAGCVLPLSQNKTIGKELGTRHRAGIGITEHSDAVTLIVSEETGIISMAVNGKLSRFLDTKTVEKTLLNLYLNNGDIGDKKTFFPDFFKKIRRKNDAKK</sequence>
<comment type="caution">
    <text evidence="10">Lacks conserved residue(s) required for the propagation of feature annotation.</text>
</comment>
<evidence type="ECO:0000256" key="10">
    <source>
        <dbReference type="HAMAP-Rule" id="MF_01499"/>
    </source>
</evidence>
<name>A0ABT1RKT4_9FIRM</name>
<dbReference type="PANTHER" id="PTHR34185">
    <property type="entry name" value="DIADENYLATE CYCLASE"/>
    <property type="match status" value="1"/>
</dbReference>
<evidence type="ECO:0000256" key="5">
    <source>
        <dbReference type="ARBA" id="ARBA00022695"/>
    </source>
</evidence>
<dbReference type="NCBIfam" id="TIGR00159">
    <property type="entry name" value="diadenylate cyclase CdaA"/>
    <property type="match status" value="1"/>
</dbReference>
<dbReference type="SUPFAM" id="SSF143597">
    <property type="entry name" value="YojJ-like"/>
    <property type="match status" value="1"/>
</dbReference>
<dbReference type="Pfam" id="PF19293">
    <property type="entry name" value="CdaA_N"/>
    <property type="match status" value="1"/>
</dbReference>
<comment type="catalytic activity">
    <reaction evidence="1 10">
        <text>2 ATP = 3',3'-c-di-AMP + 2 diphosphate</text>
        <dbReference type="Rhea" id="RHEA:35655"/>
        <dbReference type="ChEBI" id="CHEBI:30616"/>
        <dbReference type="ChEBI" id="CHEBI:33019"/>
        <dbReference type="ChEBI" id="CHEBI:71500"/>
        <dbReference type="EC" id="2.7.7.85"/>
    </reaction>
</comment>
<dbReference type="GO" id="GO:0106408">
    <property type="term" value="F:diadenylate cyclase activity"/>
    <property type="evidence" value="ECO:0007669"/>
    <property type="project" value="UniProtKB-EC"/>
</dbReference>
<dbReference type="Proteomes" id="UP001524502">
    <property type="component" value="Unassembled WGS sequence"/>
</dbReference>
<dbReference type="EMBL" id="JANFXK010000002">
    <property type="protein sequence ID" value="MCQ4635775.1"/>
    <property type="molecule type" value="Genomic_DNA"/>
</dbReference>
<keyword evidence="4 10" id="KW-0812">Transmembrane</keyword>
<evidence type="ECO:0000256" key="2">
    <source>
        <dbReference type="ARBA" id="ARBA00022475"/>
    </source>
</evidence>
<keyword evidence="2 10" id="KW-1003">Cell membrane</keyword>
<evidence type="ECO:0000256" key="6">
    <source>
        <dbReference type="ARBA" id="ARBA00022741"/>
    </source>
</evidence>
<evidence type="ECO:0000256" key="4">
    <source>
        <dbReference type="ARBA" id="ARBA00022692"/>
    </source>
</evidence>
<reference evidence="12 13" key="1">
    <citation type="submission" date="2022-06" db="EMBL/GenBank/DDBJ databases">
        <title>Isolation of gut microbiota from human fecal samples.</title>
        <authorList>
            <person name="Pamer E.G."/>
            <person name="Barat B."/>
            <person name="Waligurski E."/>
            <person name="Medina S."/>
            <person name="Paddock L."/>
            <person name="Mostad J."/>
        </authorList>
    </citation>
    <scope>NUCLEOTIDE SEQUENCE [LARGE SCALE GENOMIC DNA]</scope>
    <source>
        <strain evidence="12 13">SL.3.17</strain>
    </source>
</reference>
<evidence type="ECO:0000256" key="1">
    <source>
        <dbReference type="ARBA" id="ARBA00000877"/>
    </source>
</evidence>
<evidence type="ECO:0000256" key="7">
    <source>
        <dbReference type="ARBA" id="ARBA00022840"/>
    </source>
</evidence>
<evidence type="ECO:0000256" key="3">
    <source>
        <dbReference type="ARBA" id="ARBA00022679"/>
    </source>
</evidence>
<dbReference type="HAMAP" id="MF_01499">
    <property type="entry name" value="DacA"/>
    <property type="match status" value="1"/>
</dbReference>
<dbReference type="InterPro" id="IPR050338">
    <property type="entry name" value="DisA"/>
</dbReference>
<comment type="function">
    <text evidence="10">Catalyzes the condensation of 2 ATP molecules into cyclic di-AMP (c-di-AMP), a second messenger used to regulate differing processes in different bacteria.</text>
</comment>
<feature type="transmembrane region" description="Helical" evidence="10">
    <location>
        <begin position="12"/>
        <end position="31"/>
    </location>
</feature>
<evidence type="ECO:0000313" key="13">
    <source>
        <dbReference type="Proteomes" id="UP001524502"/>
    </source>
</evidence>
<evidence type="ECO:0000259" key="11">
    <source>
        <dbReference type="PROSITE" id="PS51794"/>
    </source>
</evidence>
<dbReference type="InterPro" id="IPR045585">
    <property type="entry name" value="CdaA_N"/>
</dbReference>
<dbReference type="InterPro" id="IPR003390">
    <property type="entry name" value="DNA_integrity_scan_DisA_N"/>
</dbReference>
<proteinExistence type="inferred from homology"/>
<keyword evidence="7 10" id="KW-0067">ATP-binding</keyword>
<keyword evidence="6 10" id="KW-0547">Nucleotide-binding</keyword>
<dbReference type="InterPro" id="IPR014046">
    <property type="entry name" value="C-di-AMP_synthase"/>
</dbReference>
<protein>
    <recommendedName>
        <fullName evidence="10">Diadenylate cyclase</fullName>
        <shortName evidence="10">DAC</shortName>
        <ecNumber evidence="10">2.7.7.85</ecNumber>
    </recommendedName>
    <alternativeName>
        <fullName evidence="10">Cyclic-di-AMP synthase</fullName>
        <shortName evidence="10">c-di-AMP synthase</shortName>
    </alternativeName>
</protein>
<keyword evidence="8 10" id="KW-1133">Transmembrane helix</keyword>
<accession>A0ABT1RKT4</accession>
<keyword evidence="5 10" id="KW-0548">Nucleotidyltransferase</keyword>
<dbReference type="InterPro" id="IPR034701">
    <property type="entry name" value="CdaA"/>
</dbReference>
<dbReference type="InterPro" id="IPR036888">
    <property type="entry name" value="DNA_integrity_DisA_N_sf"/>
</dbReference>
<comment type="caution">
    <text evidence="12">The sequence shown here is derived from an EMBL/GenBank/DDBJ whole genome shotgun (WGS) entry which is preliminary data.</text>
</comment>
<keyword evidence="13" id="KW-1185">Reference proteome</keyword>
<evidence type="ECO:0000256" key="9">
    <source>
        <dbReference type="ARBA" id="ARBA00023136"/>
    </source>
</evidence>
<feature type="transmembrane region" description="Helical" evidence="10">
    <location>
        <begin position="43"/>
        <end position="60"/>
    </location>
</feature>
<comment type="subunit">
    <text evidence="10">Probably a homodimer.</text>
</comment>
<dbReference type="Pfam" id="PF02457">
    <property type="entry name" value="DAC"/>
    <property type="match status" value="1"/>
</dbReference>
<comment type="similarity">
    <text evidence="10">Belongs to the adenylate cyclase family. DacA/CdaA subfamily.</text>
</comment>
<dbReference type="PIRSF" id="PIRSF004793">
    <property type="entry name" value="UCP004793"/>
    <property type="match status" value="1"/>
</dbReference>
<dbReference type="PANTHER" id="PTHR34185:SF1">
    <property type="entry name" value="DIADENYLATE CYCLASE"/>
    <property type="match status" value="1"/>
</dbReference>
<dbReference type="Gene3D" id="3.40.1700.10">
    <property type="entry name" value="DNA integrity scanning protein, DisA, N-terminal domain"/>
    <property type="match status" value="1"/>
</dbReference>
<gene>
    <name evidence="12" type="primary">cdaA</name>
    <name evidence="10" type="synonym">dacA</name>
    <name evidence="12" type="ORF">NE619_03470</name>
</gene>
<organism evidence="12 13">
    <name type="scientific">Anaerovorax odorimutans</name>
    <dbReference type="NCBI Taxonomy" id="109327"/>
    <lineage>
        <taxon>Bacteria</taxon>
        <taxon>Bacillati</taxon>
        <taxon>Bacillota</taxon>
        <taxon>Clostridia</taxon>
        <taxon>Peptostreptococcales</taxon>
        <taxon>Anaerovoracaceae</taxon>
        <taxon>Anaerovorax</taxon>
    </lineage>
</organism>
<evidence type="ECO:0000313" key="12">
    <source>
        <dbReference type="EMBL" id="MCQ4635775.1"/>
    </source>
</evidence>
<keyword evidence="3 10" id="KW-0808">Transferase</keyword>